<dbReference type="PANTHER" id="PTHR11895">
    <property type="entry name" value="TRANSAMIDASE"/>
    <property type="match status" value="1"/>
</dbReference>
<evidence type="ECO:0000256" key="2">
    <source>
        <dbReference type="SAM" id="MobiDB-lite"/>
    </source>
</evidence>
<evidence type="ECO:0000259" key="3">
    <source>
        <dbReference type="Pfam" id="PF01425"/>
    </source>
</evidence>
<evidence type="ECO:0000313" key="5">
    <source>
        <dbReference type="Proteomes" id="UP001501446"/>
    </source>
</evidence>
<dbReference type="PROSITE" id="PS00571">
    <property type="entry name" value="AMIDASES"/>
    <property type="match status" value="1"/>
</dbReference>
<dbReference type="PANTHER" id="PTHR11895:SF7">
    <property type="entry name" value="GLUTAMYL-TRNA(GLN) AMIDOTRANSFERASE SUBUNIT A, MITOCHONDRIAL"/>
    <property type="match status" value="1"/>
</dbReference>
<dbReference type="Pfam" id="PF01425">
    <property type="entry name" value="Amidase"/>
    <property type="match status" value="1"/>
</dbReference>
<sequence>MAHYPTLTETVLALRNGQVSSEDTVRSSLERIDELNESLGMFIHVNSEGALERAREADEQLAAAASASSDRSELPTLLGVPTALKDGHDVAGMPTTFGSLISRDDDGEFPIATDSEPLAQTLEAAGAVLLGKTQVPELLLNCYSENRIFPPARNPHSPRHSPGGSSGGQAAAVASGVLSGAIGSDGGGSIRIPAAACGLIGLKPNRGRVPSNDALSNVGQLGVNGPITRTALDAALLMDVLCSTPGHTAIHRPVTAVPERSFTSVVSRALAGDDPWGDRPLRIGVSTASPFEGTYDIKVSPEAQLALAEGVRQLRALGHHVEDADTSYAPGYADSFFKLWTTAVGQVPLAEGQDSQLTGLARHFRAAALDRSAVDLADAVSAIRVFEADTIAQYAPYDMILTPALAMPPRPIGWFFEGYDMTDPEGAEFDYMRQCQYTPYTSFVNVVGLPAITVPTVWTQPESGDYPGEVPMGVQLVGAASSEAWLLALAAQLNPPTDPPSA</sequence>
<dbReference type="Gene3D" id="3.90.1300.10">
    <property type="entry name" value="Amidase signature (AS) domain"/>
    <property type="match status" value="1"/>
</dbReference>
<gene>
    <name evidence="4" type="ORF">GCM10025781_10450</name>
</gene>
<comment type="similarity">
    <text evidence="1">Belongs to the amidase family.</text>
</comment>
<dbReference type="InterPro" id="IPR000120">
    <property type="entry name" value="Amidase"/>
</dbReference>
<feature type="domain" description="Amidase" evidence="3">
    <location>
        <begin position="24"/>
        <end position="487"/>
    </location>
</feature>
<dbReference type="EMBL" id="BAABLN010000010">
    <property type="protein sequence ID" value="GAA4694796.1"/>
    <property type="molecule type" value="Genomic_DNA"/>
</dbReference>
<feature type="region of interest" description="Disordered" evidence="2">
    <location>
        <begin position="151"/>
        <end position="170"/>
    </location>
</feature>
<accession>A0ABP8WSN1</accession>
<dbReference type="InterPro" id="IPR020556">
    <property type="entry name" value="Amidase_CS"/>
</dbReference>
<protein>
    <submittedName>
        <fullName evidence="4">Amidase</fullName>
    </submittedName>
</protein>
<dbReference type="SUPFAM" id="SSF75304">
    <property type="entry name" value="Amidase signature (AS) enzymes"/>
    <property type="match status" value="1"/>
</dbReference>
<evidence type="ECO:0000313" key="4">
    <source>
        <dbReference type="EMBL" id="GAA4694796.1"/>
    </source>
</evidence>
<dbReference type="RefSeq" id="WP_345310810.1">
    <property type="nucleotide sequence ID" value="NZ_BAABLN010000010.1"/>
</dbReference>
<dbReference type="InterPro" id="IPR023631">
    <property type="entry name" value="Amidase_dom"/>
</dbReference>
<dbReference type="InterPro" id="IPR036928">
    <property type="entry name" value="AS_sf"/>
</dbReference>
<keyword evidence="5" id="KW-1185">Reference proteome</keyword>
<name>A0ABP8WSN1_9MICC</name>
<evidence type="ECO:0000256" key="1">
    <source>
        <dbReference type="ARBA" id="ARBA00009199"/>
    </source>
</evidence>
<proteinExistence type="inferred from homology"/>
<comment type="caution">
    <text evidence="4">The sequence shown here is derived from an EMBL/GenBank/DDBJ whole genome shotgun (WGS) entry which is preliminary data.</text>
</comment>
<organism evidence="4 5">
    <name type="scientific">Kocuria gwangalliensis</name>
    <dbReference type="NCBI Taxonomy" id="501592"/>
    <lineage>
        <taxon>Bacteria</taxon>
        <taxon>Bacillati</taxon>
        <taxon>Actinomycetota</taxon>
        <taxon>Actinomycetes</taxon>
        <taxon>Micrococcales</taxon>
        <taxon>Micrococcaceae</taxon>
        <taxon>Kocuria</taxon>
    </lineage>
</organism>
<dbReference type="Proteomes" id="UP001501446">
    <property type="component" value="Unassembled WGS sequence"/>
</dbReference>
<reference evidence="5" key="1">
    <citation type="journal article" date="2019" name="Int. J. Syst. Evol. Microbiol.">
        <title>The Global Catalogue of Microorganisms (GCM) 10K type strain sequencing project: providing services to taxonomists for standard genome sequencing and annotation.</title>
        <authorList>
            <consortium name="The Broad Institute Genomics Platform"/>
            <consortium name="The Broad Institute Genome Sequencing Center for Infectious Disease"/>
            <person name="Wu L."/>
            <person name="Ma J."/>
        </authorList>
    </citation>
    <scope>NUCLEOTIDE SEQUENCE [LARGE SCALE GENOMIC DNA]</scope>
    <source>
        <strain evidence="5">JCM 18958</strain>
    </source>
</reference>
<feature type="compositionally biased region" description="Low complexity" evidence="2">
    <location>
        <begin position="160"/>
        <end position="170"/>
    </location>
</feature>